<keyword evidence="3" id="KW-1185">Reference proteome</keyword>
<dbReference type="Proteomes" id="UP001333110">
    <property type="component" value="Unassembled WGS sequence"/>
</dbReference>
<feature type="region of interest" description="Disordered" evidence="1">
    <location>
        <begin position="67"/>
        <end position="101"/>
    </location>
</feature>
<feature type="compositionally biased region" description="Basic and acidic residues" evidence="1">
    <location>
        <begin position="74"/>
        <end position="86"/>
    </location>
</feature>
<accession>A0AAN7Q6B7</accession>
<reference evidence="2 3" key="1">
    <citation type="journal article" date="2023" name="J. Hered.">
        <title>Chromosome-level genome of the wood stork (Mycteria americana) provides insight into avian chromosome evolution.</title>
        <authorList>
            <person name="Flamio R. Jr."/>
            <person name="Ramstad K.M."/>
        </authorList>
    </citation>
    <scope>NUCLEOTIDE SEQUENCE [LARGE SCALE GENOMIC DNA]</scope>
    <source>
        <strain evidence="2">JAX WOST 10</strain>
    </source>
</reference>
<organism evidence="2 3">
    <name type="scientific">Mycteria americana</name>
    <name type="common">Wood stork</name>
    <dbReference type="NCBI Taxonomy" id="33587"/>
    <lineage>
        <taxon>Eukaryota</taxon>
        <taxon>Metazoa</taxon>
        <taxon>Chordata</taxon>
        <taxon>Craniata</taxon>
        <taxon>Vertebrata</taxon>
        <taxon>Euteleostomi</taxon>
        <taxon>Archelosauria</taxon>
        <taxon>Archosauria</taxon>
        <taxon>Dinosauria</taxon>
        <taxon>Saurischia</taxon>
        <taxon>Theropoda</taxon>
        <taxon>Coelurosauria</taxon>
        <taxon>Aves</taxon>
        <taxon>Neognathae</taxon>
        <taxon>Neoaves</taxon>
        <taxon>Aequornithes</taxon>
        <taxon>Ciconiiformes</taxon>
        <taxon>Ciconiidae</taxon>
        <taxon>Mycteria</taxon>
    </lineage>
</organism>
<dbReference type="AlphaFoldDB" id="A0AAN7Q6B7"/>
<comment type="caution">
    <text evidence="2">The sequence shown here is derived from an EMBL/GenBank/DDBJ whole genome shotgun (WGS) entry which is preliminary data.</text>
</comment>
<evidence type="ECO:0000313" key="2">
    <source>
        <dbReference type="EMBL" id="KAK4831981.1"/>
    </source>
</evidence>
<protein>
    <submittedName>
        <fullName evidence="2">Uncharacterized protein</fullName>
    </submittedName>
</protein>
<name>A0AAN7Q6B7_MYCAM</name>
<gene>
    <name evidence="2" type="ORF">QYF61_020364</name>
</gene>
<proteinExistence type="predicted"/>
<evidence type="ECO:0000313" key="3">
    <source>
        <dbReference type="Proteomes" id="UP001333110"/>
    </source>
</evidence>
<sequence length="101" mass="11122">MCWGLTHAYRALLNTIQYPQGEEKVSGCDDKGTGTAATPTLVAGTATEPENQPVPVSVAPIHKKKSWKQKSARLVRDDEKAGPSREQEEEEEELINEMVTN</sequence>
<dbReference type="EMBL" id="JAUNZN010000001">
    <property type="protein sequence ID" value="KAK4831981.1"/>
    <property type="molecule type" value="Genomic_DNA"/>
</dbReference>
<evidence type="ECO:0000256" key="1">
    <source>
        <dbReference type="SAM" id="MobiDB-lite"/>
    </source>
</evidence>